<sequence length="156" mass="18165">MKSIAVKPFYPNPYGSPMASLVLTDSSQLTSDSQHLDKDSKDLNTRIIFRSSDRVGTKERELVFMQFVCTDIRCSRLPSLNNATNTAYYYEYANELKRRKVEFRGSAPLFAWREREKTSLNTLYWDSNPNLSVTDSLLREKCSYIMWPPKQLVFIL</sequence>
<gene>
    <name evidence="1" type="ORF">TCEB3V08_LOCUS6355</name>
</gene>
<organism evidence="1">
    <name type="scientific">Timema cristinae</name>
    <name type="common">Walking stick</name>
    <dbReference type="NCBI Taxonomy" id="61476"/>
    <lineage>
        <taxon>Eukaryota</taxon>
        <taxon>Metazoa</taxon>
        <taxon>Ecdysozoa</taxon>
        <taxon>Arthropoda</taxon>
        <taxon>Hexapoda</taxon>
        <taxon>Insecta</taxon>
        <taxon>Pterygota</taxon>
        <taxon>Neoptera</taxon>
        <taxon>Polyneoptera</taxon>
        <taxon>Phasmatodea</taxon>
        <taxon>Timematodea</taxon>
        <taxon>Timematoidea</taxon>
        <taxon>Timematidae</taxon>
        <taxon>Timema</taxon>
    </lineage>
</organism>
<name>A0A7R9CVB9_TIMCR</name>
<dbReference type="AlphaFoldDB" id="A0A7R9CVB9"/>
<evidence type="ECO:0000313" key="1">
    <source>
        <dbReference type="EMBL" id="CAD7402178.1"/>
    </source>
</evidence>
<reference evidence="1" key="1">
    <citation type="submission" date="2020-11" db="EMBL/GenBank/DDBJ databases">
        <authorList>
            <person name="Tran Van P."/>
        </authorList>
    </citation>
    <scope>NUCLEOTIDE SEQUENCE</scope>
</reference>
<dbReference type="EMBL" id="OC318481">
    <property type="protein sequence ID" value="CAD7402178.1"/>
    <property type="molecule type" value="Genomic_DNA"/>
</dbReference>
<accession>A0A7R9CVB9</accession>
<proteinExistence type="predicted"/>
<protein>
    <submittedName>
        <fullName evidence="1">Uncharacterized protein</fullName>
    </submittedName>
</protein>